<evidence type="ECO:0000313" key="3">
    <source>
        <dbReference type="EMBL" id="AIG21318.1"/>
    </source>
</evidence>
<feature type="signal peptide" evidence="2">
    <location>
        <begin position="1"/>
        <end position="21"/>
    </location>
</feature>
<geneLocation type="mitochondrion" evidence="3"/>
<dbReference type="EMBL" id="KC583426">
    <property type="protein sequence ID" value="AIG21318.1"/>
    <property type="molecule type" value="Genomic_DNA"/>
</dbReference>
<feature type="transmembrane region" description="Helical" evidence="1">
    <location>
        <begin position="118"/>
        <end position="149"/>
    </location>
</feature>
<keyword evidence="1" id="KW-1133">Transmembrane helix</keyword>
<evidence type="ECO:0000256" key="2">
    <source>
        <dbReference type="SAM" id="SignalP"/>
    </source>
</evidence>
<organism evidence="3">
    <name type="scientific">Dendropoma corrodens</name>
    <name type="common">ringed wormsnail</name>
    <dbReference type="NCBI Taxonomy" id="169304"/>
    <lineage>
        <taxon>Eukaryota</taxon>
        <taxon>Metazoa</taxon>
        <taxon>Spiralia</taxon>
        <taxon>Lophotrochozoa</taxon>
        <taxon>Mollusca</taxon>
        <taxon>Gastropoda</taxon>
        <taxon>Caenogastropoda</taxon>
        <taxon>Littorinimorpha</taxon>
        <taxon>Vermetoidea</taxon>
        <taxon>Vermetidae</taxon>
        <taxon>Dendropoma</taxon>
    </lineage>
</organism>
<feature type="chain" id="PRO_5001709208" evidence="2">
    <location>
        <begin position="22"/>
        <end position="165"/>
    </location>
</feature>
<feature type="transmembrane region" description="Helical" evidence="1">
    <location>
        <begin position="48"/>
        <end position="72"/>
    </location>
</feature>
<protein>
    <submittedName>
        <fullName evidence="3">NADH dehydrogenase subunit 6</fullName>
    </submittedName>
</protein>
<keyword evidence="3" id="KW-0496">Mitochondrion</keyword>
<keyword evidence="1" id="KW-0812">Transmembrane</keyword>
<evidence type="ECO:0000256" key="1">
    <source>
        <dbReference type="SAM" id="Phobius"/>
    </source>
</evidence>
<sequence length="165" mass="17826">MTIVLFALLMAAFVLLLPAMSQPLTLGLVILIMTLGGGGLCGLLMSPWYGYLLFLVYVGGLLVMFVYVAALVPNVIYGINYNYVILLVLGLLGLMFLFKDYLLDSGLMAPESNEWDSYLGIELCTAGGLLVGLAHILLVTMVAVVKICYTRGGALRAFKFKEGVC</sequence>
<keyword evidence="1" id="KW-0472">Membrane</keyword>
<keyword evidence="2" id="KW-0732">Signal</keyword>
<reference evidence="3" key="1">
    <citation type="journal article" date="2014" name="Malacologia">
        <title>Deconstructing Dendropoma: a systematic revision of a world-wide worm-snail group with descriptions of new genera (Caenogastropoda: Vermetidae).</title>
        <authorList>
            <person name="Golding R.E."/>
            <person name="Bieler R."/>
            <person name="Rawlings T.A."/>
            <person name="Collins T.M."/>
        </authorList>
    </citation>
    <scope>NUCLEOTIDE SEQUENCE</scope>
    <source>
        <strain evidence="3">Dcorr_062212-2barbnoprims</strain>
    </source>
</reference>
<feature type="transmembrane region" description="Helical" evidence="1">
    <location>
        <begin position="79"/>
        <end position="98"/>
    </location>
</feature>
<name>A0A075QTA4_9CAEN</name>
<accession>A0A075QTA4</accession>
<dbReference type="AlphaFoldDB" id="A0A075QTA4"/>
<proteinExistence type="predicted"/>